<accession>A0A7H4LDF6</accession>
<proteinExistence type="predicted"/>
<organism evidence="1 2">
    <name type="scientific">Triticum aestivum</name>
    <name type="common">Wheat</name>
    <dbReference type="NCBI Taxonomy" id="4565"/>
    <lineage>
        <taxon>Eukaryota</taxon>
        <taxon>Viridiplantae</taxon>
        <taxon>Streptophyta</taxon>
        <taxon>Embryophyta</taxon>
        <taxon>Tracheophyta</taxon>
        <taxon>Spermatophyta</taxon>
        <taxon>Magnoliopsida</taxon>
        <taxon>Liliopsida</taxon>
        <taxon>Poales</taxon>
        <taxon>Poaceae</taxon>
        <taxon>BOP clade</taxon>
        <taxon>Pooideae</taxon>
        <taxon>Triticodae</taxon>
        <taxon>Triticeae</taxon>
        <taxon>Triticinae</taxon>
        <taxon>Triticum</taxon>
    </lineage>
</organism>
<dbReference type="EMBL" id="LS480641">
    <property type="protein sequence ID" value="SPT16644.1"/>
    <property type="molecule type" value="Genomic_DNA"/>
</dbReference>
<sequence>MFHLKKLDFMFVRPFALYMNNIIRIEQIPYICVADPYFMHEGFLAVCPEHREYARDYIANFMVANKDKETILVHYHPMHGRAILIILYPWLSHALYLDSSKNMNKKDYTHIKSVLDSAIFIYDTRGGEIKTRKTRNRRPAFGHKTDFCCIQQPSGTLSDGFYVLHHMLEYRRDQEDIRMSPTSGDAHIMQWAKNLGDILDHRLRAKFYHIQRKLAQIIMKEVLEKTGMFYEEGQMSREDVRTRVAAQRRDMKPFTKPGDYLPDLDGWHDMLE</sequence>
<dbReference type="AlphaFoldDB" id="A0A7H4LDF6"/>
<name>A0A7H4LDF6_WHEAT</name>
<evidence type="ECO:0000313" key="2">
    <source>
        <dbReference type="Proteomes" id="UP000280104"/>
    </source>
</evidence>
<protein>
    <submittedName>
        <fullName evidence="1">Uncharacterized protein</fullName>
    </submittedName>
</protein>
<reference evidence="1 2" key="1">
    <citation type="submission" date="2018-05" db="EMBL/GenBank/DDBJ databases">
        <authorList>
            <person name="Thind KAUR A."/>
        </authorList>
    </citation>
    <scope>NUCLEOTIDE SEQUENCE [LARGE SCALE GENOMIC DNA]</scope>
</reference>
<evidence type="ECO:0000313" key="1">
    <source>
        <dbReference type="EMBL" id="SPT16644.1"/>
    </source>
</evidence>
<dbReference type="Proteomes" id="UP000280104">
    <property type="component" value="Chromosome II"/>
</dbReference>
<gene>
    <name evidence="1" type="ORF">CAMPLR22A2D_LOCUS1244</name>
</gene>